<comment type="caution">
    <text evidence="1">The sequence shown here is derived from an EMBL/GenBank/DDBJ whole genome shotgun (WGS) entry which is preliminary data.</text>
</comment>
<name>A0ABS5DEA0_9PSEU</name>
<evidence type="ECO:0000313" key="2">
    <source>
        <dbReference type="Proteomes" id="UP000674084"/>
    </source>
</evidence>
<gene>
    <name evidence="1" type="ORF">KBO27_11670</name>
</gene>
<keyword evidence="2" id="KW-1185">Reference proteome</keyword>
<protein>
    <submittedName>
        <fullName evidence="1">Uncharacterized protein</fullName>
    </submittedName>
</protein>
<organism evidence="1 2">
    <name type="scientific">Saccharopolyspora endophytica</name>
    <dbReference type="NCBI Taxonomy" id="543886"/>
    <lineage>
        <taxon>Bacteria</taxon>
        <taxon>Bacillati</taxon>
        <taxon>Actinomycetota</taxon>
        <taxon>Actinomycetes</taxon>
        <taxon>Pseudonocardiales</taxon>
        <taxon>Pseudonocardiaceae</taxon>
        <taxon>Saccharopolyspora</taxon>
    </lineage>
</organism>
<sequence length="262" mass="28955">MHTYTEPCTCPEVPDRIPLQLGKNQIVGIVEPTPVPGLVVAPRVGRDIVTGQWRFTGQWGLFHVASGCEVFSGPTGGAPGHVRDAAVFLGKYGIDWTLPTAELCDQYGFWETVRAVATELAMAVHEGRPLCPKESSWRCCKPAWQVVLRDIHGDEVEVYTDLTYAEAEDVAVELGMAHGLHDPSQPRGVVVEVTVERGADSEWELICAHPACPEVLAYDDPIGPVRLADRAVLEEMATADEWRQIDARRWLCPYCHPLYQQG</sequence>
<reference evidence="1 2" key="1">
    <citation type="submission" date="2021-04" db="EMBL/GenBank/DDBJ databases">
        <title>Whole-genome sequencing of Saccharopolyspora endophytica KCTC 19397.</title>
        <authorList>
            <person name="Ay H."/>
            <person name="Saygin H."/>
            <person name="Sahin N."/>
        </authorList>
    </citation>
    <scope>NUCLEOTIDE SEQUENCE [LARGE SCALE GENOMIC DNA]</scope>
    <source>
        <strain evidence="1 2">KCTC 19397</strain>
    </source>
</reference>
<dbReference type="RefSeq" id="WP_210970006.1">
    <property type="nucleotide sequence ID" value="NZ_JAGPXE010000004.1"/>
</dbReference>
<dbReference type="EMBL" id="JAGPXE010000004">
    <property type="protein sequence ID" value="MBQ0924604.1"/>
    <property type="molecule type" value="Genomic_DNA"/>
</dbReference>
<accession>A0ABS5DEA0</accession>
<proteinExistence type="predicted"/>
<dbReference type="Proteomes" id="UP000674084">
    <property type="component" value="Unassembled WGS sequence"/>
</dbReference>
<evidence type="ECO:0000313" key="1">
    <source>
        <dbReference type="EMBL" id="MBQ0924604.1"/>
    </source>
</evidence>